<evidence type="ECO:0000313" key="3">
    <source>
        <dbReference type="Proteomes" id="UP001196413"/>
    </source>
</evidence>
<sequence length="54" mass="6078">MAGVSTVSPPSEPAKRFKDDDEKRKQTQEVPGSTERTGRTADRVQQNKRPPERP</sequence>
<feature type="region of interest" description="Disordered" evidence="1">
    <location>
        <begin position="1"/>
        <end position="54"/>
    </location>
</feature>
<gene>
    <name evidence="2" type="ORF">KIN20_015520</name>
</gene>
<reference evidence="2" key="1">
    <citation type="submission" date="2021-06" db="EMBL/GenBank/DDBJ databases">
        <title>Parelaphostrongylus tenuis whole genome reference sequence.</title>
        <authorList>
            <person name="Garwood T.J."/>
            <person name="Larsen P.A."/>
            <person name="Fountain-Jones N.M."/>
            <person name="Garbe J.R."/>
            <person name="Macchietto M.G."/>
            <person name="Kania S.A."/>
            <person name="Gerhold R.W."/>
            <person name="Richards J.E."/>
            <person name="Wolf T.M."/>
        </authorList>
    </citation>
    <scope>NUCLEOTIDE SEQUENCE</scope>
    <source>
        <strain evidence="2">MNPRO001-30</strain>
        <tissue evidence="2">Meninges</tissue>
    </source>
</reference>
<keyword evidence="3" id="KW-1185">Reference proteome</keyword>
<name>A0AAD5MIM8_PARTN</name>
<evidence type="ECO:0000256" key="1">
    <source>
        <dbReference type="SAM" id="MobiDB-lite"/>
    </source>
</evidence>
<proteinExistence type="predicted"/>
<dbReference type="AlphaFoldDB" id="A0AAD5MIM8"/>
<accession>A0AAD5MIM8</accession>
<comment type="caution">
    <text evidence="2">The sequence shown here is derived from an EMBL/GenBank/DDBJ whole genome shotgun (WGS) entry which is preliminary data.</text>
</comment>
<protein>
    <submittedName>
        <fullName evidence="2">Uncharacterized protein</fullName>
    </submittedName>
</protein>
<evidence type="ECO:0000313" key="2">
    <source>
        <dbReference type="EMBL" id="KAJ1357383.1"/>
    </source>
</evidence>
<dbReference type="EMBL" id="JAHQIW010003120">
    <property type="protein sequence ID" value="KAJ1357383.1"/>
    <property type="molecule type" value="Genomic_DNA"/>
</dbReference>
<dbReference type="Proteomes" id="UP001196413">
    <property type="component" value="Unassembled WGS sequence"/>
</dbReference>
<feature type="compositionally biased region" description="Basic and acidic residues" evidence="1">
    <location>
        <begin position="13"/>
        <end position="27"/>
    </location>
</feature>
<organism evidence="2 3">
    <name type="scientific">Parelaphostrongylus tenuis</name>
    <name type="common">Meningeal worm</name>
    <dbReference type="NCBI Taxonomy" id="148309"/>
    <lineage>
        <taxon>Eukaryota</taxon>
        <taxon>Metazoa</taxon>
        <taxon>Ecdysozoa</taxon>
        <taxon>Nematoda</taxon>
        <taxon>Chromadorea</taxon>
        <taxon>Rhabditida</taxon>
        <taxon>Rhabditina</taxon>
        <taxon>Rhabditomorpha</taxon>
        <taxon>Strongyloidea</taxon>
        <taxon>Metastrongylidae</taxon>
        <taxon>Parelaphostrongylus</taxon>
    </lineage>
</organism>